<dbReference type="InterPro" id="IPR020843">
    <property type="entry name" value="ER"/>
</dbReference>
<protein>
    <submittedName>
        <fullName evidence="3">NADP-dependent oxidoreductase</fullName>
    </submittedName>
</protein>
<dbReference type="InterPro" id="IPR011032">
    <property type="entry name" value="GroES-like_sf"/>
</dbReference>
<organism evidence="3 4">
    <name type="scientific">Nocardioides immobilis</name>
    <dbReference type="NCBI Taxonomy" id="2049295"/>
    <lineage>
        <taxon>Bacteria</taxon>
        <taxon>Bacillati</taxon>
        <taxon>Actinomycetota</taxon>
        <taxon>Actinomycetes</taxon>
        <taxon>Propionibacteriales</taxon>
        <taxon>Nocardioidaceae</taxon>
        <taxon>Nocardioides</taxon>
    </lineage>
</organism>
<name>A0A417Y6Q0_9ACTN</name>
<evidence type="ECO:0000313" key="4">
    <source>
        <dbReference type="Proteomes" id="UP000283644"/>
    </source>
</evidence>
<evidence type="ECO:0000259" key="2">
    <source>
        <dbReference type="SMART" id="SM00829"/>
    </source>
</evidence>
<dbReference type="PANTHER" id="PTHR44154">
    <property type="entry name" value="QUINONE OXIDOREDUCTASE"/>
    <property type="match status" value="1"/>
</dbReference>
<dbReference type="PANTHER" id="PTHR44154:SF1">
    <property type="entry name" value="QUINONE OXIDOREDUCTASE"/>
    <property type="match status" value="1"/>
</dbReference>
<evidence type="ECO:0000313" key="3">
    <source>
        <dbReference type="EMBL" id="RHW28329.1"/>
    </source>
</evidence>
<accession>A0A417Y6Q0</accession>
<dbReference type="InterPro" id="IPR036291">
    <property type="entry name" value="NAD(P)-bd_dom_sf"/>
</dbReference>
<keyword evidence="1" id="KW-0521">NADP</keyword>
<dbReference type="CDD" id="cd05289">
    <property type="entry name" value="MDR_like_2"/>
    <property type="match status" value="1"/>
</dbReference>
<dbReference type="SUPFAM" id="SSF50129">
    <property type="entry name" value="GroES-like"/>
    <property type="match status" value="1"/>
</dbReference>
<dbReference type="InterPro" id="IPR013154">
    <property type="entry name" value="ADH-like_N"/>
</dbReference>
<evidence type="ECO:0000256" key="1">
    <source>
        <dbReference type="ARBA" id="ARBA00022857"/>
    </source>
</evidence>
<dbReference type="Proteomes" id="UP000283644">
    <property type="component" value="Unassembled WGS sequence"/>
</dbReference>
<sequence>MRAVALMEFDGPEGLQVIDRELPDPAPGAVRIRVRAATVNPADTGFARGVLRAMLRHEPPHVPGMEAAGVVDAVGEGVDDLAIGDRVMAVVLPLGRNGGAQSERIVVPRASVARTPDHLSDAEAATVPMNGLTAIAALDVLNLAPGEWLWVTGAPGALGGYTVQLAKDRGLRVVADASDADEQLVYDLGADLVVSRGADSADRVRLAVDGGVAGVVDGALLNSAVAPAVRPGGTIVAVRPFEGPAPSGIKVELVMVADYIRDAERIERLRDAAARGVITPRIAELLPFEMASAAYRAVEAGGTRGRIVLTF</sequence>
<reference evidence="3 4" key="1">
    <citation type="submission" date="2018-09" db="EMBL/GenBank/DDBJ databases">
        <title>Genome sequencing of Nocardioides immobilis CCTCC AB 2017083 for comparison to Nocardioides silvaticus.</title>
        <authorList>
            <person name="Li C."/>
            <person name="Wang G."/>
        </authorList>
    </citation>
    <scope>NUCLEOTIDE SEQUENCE [LARGE SCALE GENOMIC DNA]</scope>
    <source>
        <strain evidence="3 4">CCTCC AB 2017083</strain>
    </source>
</reference>
<dbReference type="Pfam" id="PF13602">
    <property type="entry name" value="ADH_zinc_N_2"/>
    <property type="match status" value="1"/>
</dbReference>
<dbReference type="Pfam" id="PF08240">
    <property type="entry name" value="ADH_N"/>
    <property type="match status" value="1"/>
</dbReference>
<gene>
    <name evidence="3" type="ORF">D0Z08_04985</name>
</gene>
<dbReference type="AlphaFoldDB" id="A0A417Y6Q0"/>
<dbReference type="EMBL" id="QXGH01000010">
    <property type="protein sequence ID" value="RHW28329.1"/>
    <property type="molecule type" value="Genomic_DNA"/>
</dbReference>
<dbReference type="RefSeq" id="WP_118923248.1">
    <property type="nucleotide sequence ID" value="NZ_QXGH01000010.1"/>
</dbReference>
<dbReference type="SUPFAM" id="SSF51735">
    <property type="entry name" value="NAD(P)-binding Rossmann-fold domains"/>
    <property type="match status" value="1"/>
</dbReference>
<feature type="domain" description="Enoyl reductase (ER)" evidence="2">
    <location>
        <begin position="11"/>
        <end position="309"/>
    </location>
</feature>
<dbReference type="SMART" id="SM00829">
    <property type="entry name" value="PKS_ER"/>
    <property type="match status" value="1"/>
</dbReference>
<comment type="caution">
    <text evidence="3">The sequence shown here is derived from an EMBL/GenBank/DDBJ whole genome shotgun (WGS) entry which is preliminary data.</text>
</comment>
<dbReference type="InterPro" id="IPR051603">
    <property type="entry name" value="Zinc-ADH_QOR/CCCR"/>
</dbReference>
<dbReference type="Gene3D" id="3.90.180.10">
    <property type="entry name" value="Medium-chain alcohol dehydrogenases, catalytic domain"/>
    <property type="match status" value="1"/>
</dbReference>
<keyword evidence="4" id="KW-1185">Reference proteome</keyword>
<dbReference type="OrthoDB" id="3251063at2"/>
<dbReference type="GO" id="GO:0016491">
    <property type="term" value="F:oxidoreductase activity"/>
    <property type="evidence" value="ECO:0007669"/>
    <property type="project" value="InterPro"/>
</dbReference>
<proteinExistence type="predicted"/>
<dbReference type="Gene3D" id="3.40.50.720">
    <property type="entry name" value="NAD(P)-binding Rossmann-like Domain"/>
    <property type="match status" value="1"/>
</dbReference>